<name>A0ACB8FR14_9SAUR</name>
<reference evidence="1" key="1">
    <citation type="submission" date="2021-08" db="EMBL/GenBank/DDBJ databases">
        <title>The first chromosome-level gecko genome reveals the dynamic sex chromosomes of Neotropical dwarf geckos (Sphaerodactylidae: Sphaerodactylus).</title>
        <authorList>
            <person name="Pinto B.J."/>
            <person name="Keating S.E."/>
            <person name="Gamble T."/>
        </authorList>
    </citation>
    <scope>NUCLEOTIDE SEQUENCE</scope>
    <source>
        <strain evidence="1">TG3544</strain>
    </source>
</reference>
<organism evidence="1 2">
    <name type="scientific">Sphaerodactylus townsendi</name>
    <dbReference type="NCBI Taxonomy" id="933632"/>
    <lineage>
        <taxon>Eukaryota</taxon>
        <taxon>Metazoa</taxon>
        <taxon>Chordata</taxon>
        <taxon>Craniata</taxon>
        <taxon>Vertebrata</taxon>
        <taxon>Euteleostomi</taxon>
        <taxon>Lepidosauria</taxon>
        <taxon>Squamata</taxon>
        <taxon>Bifurcata</taxon>
        <taxon>Gekkota</taxon>
        <taxon>Sphaerodactylidae</taxon>
        <taxon>Sphaerodactylus</taxon>
    </lineage>
</organism>
<protein>
    <submittedName>
        <fullName evidence="1">Uncharacterized protein</fullName>
    </submittedName>
</protein>
<evidence type="ECO:0000313" key="2">
    <source>
        <dbReference type="Proteomes" id="UP000827872"/>
    </source>
</evidence>
<evidence type="ECO:0000313" key="1">
    <source>
        <dbReference type="EMBL" id="KAH8008015.1"/>
    </source>
</evidence>
<keyword evidence="2" id="KW-1185">Reference proteome</keyword>
<gene>
    <name evidence="1" type="ORF">K3G42_027105</name>
</gene>
<comment type="caution">
    <text evidence="1">The sequence shown here is derived from an EMBL/GenBank/DDBJ whole genome shotgun (WGS) entry which is preliminary data.</text>
</comment>
<sequence>MPVRFEGVHNILKQRNPGPPVIQRSNVKVLCKVPNLQHLWAFKTLRTCDCYAPDKYLQCTLPYHTRWQLRLPRHFPAQKGLLSFFKSLFRFGTLQEVELL</sequence>
<dbReference type="Proteomes" id="UP000827872">
    <property type="component" value="Linkage Group LG06"/>
</dbReference>
<accession>A0ACB8FR14</accession>
<dbReference type="EMBL" id="CM037619">
    <property type="protein sequence ID" value="KAH8008015.1"/>
    <property type="molecule type" value="Genomic_DNA"/>
</dbReference>
<proteinExistence type="predicted"/>